<dbReference type="GO" id="GO:0005886">
    <property type="term" value="C:plasma membrane"/>
    <property type="evidence" value="ECO:0007669"/>
    <property type="project" value="UniProtKB-SubCell"/>
</dbReference>
<dbReference type="GO" id="GO:0098552">
    <property type="term" value="C:side of membrane"/>
    <property type="evidence" value="ECO:0007669"/>
    <property type="project" value="UniProtKB-KW"/>
</dbReference>
<dbReference type="GO" id="GO:0009055">
    <property type="term" value="F:electron transfer activity"/>
    <property type="evidence" value="ECO:0007669"/>
    <property type="project" value="InterPro"/>
</dbReference>
<dbReference type="PANTHER" id="PTHR33021">
    <property type="entry name" value="BLUE COPPER PROTEIN"/>
    <property type="match status" value="1"/>
</dbReference>
<sequence>MASHYMMLLLVSLSAFHLLSVSSYELQVGDTNGWVVPAANDSKFYNDWASENRFRVGDTIRFKYVKDSVLEVTEADYKKCNSTHPSFFSNTGNTVFKLDRSGSFYFISGAFGHCRRGQRMIVKVMSHQDSDSGGGSSGSTVAALSFGTLIAQFALKYLF</sequence>
<dbReference type="PANTHER" id="PTHR33021:SF49">
    <property type="entry name" value="EARLY NODULIN-LIKE PROTEIN 21"/>
    <property type="match status" value="1"/>
</dbReference>
<organism evidence="12 13">
    <name type="scientific">Actinidia rufa</name>
    <dbReference type="NCBI Taxonomy" id="165716"/>
    <lineage>
        <taxon>Eukaryota</taxon>
        <taxon>Viridiplantae</taxon>
        <taxon>Streptophyta</taxon>
        <taxon>Embryophyta</taxon>
        <taxon>Tracheophyta</taxon>
        <taxon>Spermatophyta</taxon>
        <taxon>Magnoliopsida</taxon>
        <taxon>eudicotyledons</taxon>
        <taxon>Gunneridae</taxon>
        <taxon>Pentapetalae</taxon>
        <taxon>asterids</taxon>
        <taxon>Ericales</taxon>
        <taxon>Actinidiaceae</taxon>
        <taxon>Actinidia</taxon>
    </lineage>
</organism>
<evidence type="ECO:0000256" key="7">
    <source>
        <dbReference type="ARBA" id="ARBA00023180"/>
    </source>
</evidence>
<dbReference type="Pfam" id="PF02298">
    <property type="entry name" value="Cu_bind_like"/>
    <property type="match status" value="1"/>
</dbReference>
<proteinExistence type="inferred from homology"/>
<evidence type="ECO:0000313" key="12">
    <source>
        <dbReference type="EMBL" id="GFY83089.1"/>
    </source>
</evidence>
<dbReference type="Gene3D" id="2.60.40.420">
    <property type="entry name" value="Cupredoxins - blue copper proteins"/>
    <property type="match status" value="1"/>
</dbReference>
<keyword evidence="7" id="KW-0325">Glycoprotein</keyword>
<gene>
    <name evidence="12" type="ORF">Acr_02g0013290</name>
</gene>
<evidence type="ECO:0000313" key="13">
    <source>
        <dbReference type="Proteomes" id="UP000585474"/>
    </source>
</evidence>
<keyword evidence="2" id="KW-1003">Cell membrane</keyword>
<evidence type="ECO:0000256" key="9">
    <source>
        <dbReference type="ARBA" id="ARBA00035011"/>
    </source>
</evidence>
<keyword evidence="4 10" id="KW-0732">Signal</keyword>
<protein>
    <submittedName>
        <fullName evidence="12">Early nodulin-like protein 5</fullName>
    </submittedName>
</protein>
<evidence type="ECO:0000256" key="3">
    <source>
        <dbReference type="ARBA" id="ARBA00022622"/>
    </source>
</evidence>
<evidence type="ECO:0000256" key="6">
    <source>
        <dbReference type="ARBA" id="ARBA00023157"/>
    </source>
</evidence>
<comment type="caution">
    <text evidence="12">The sequence shown here is derived from an EMBL/GenBank/DDBJ whole genome shotgun (WGS) entry which is preliminary data.</text>
</comment>
<keyword evidence="3" id="KW-0336">GPI-anchor</keyword>
<dbReference type="PROSITE" id="PS51485">
    <property type="entry name" value="PHYTOCYANIN"/>
    <property type="match status" value="1"/>
</dbReference>
<dbReference type="InterPro" id="IPR008972">
    <property type="entry name" value="Cupredoxin"/>
</dbReference>
<name>A0A7J0EAX8_9ERIC</name>
<evidence type="ECO:0000256" key="4">
    <source>
        <dbReference type="ARBA" id="ARBA00022729"/>
    </source>
</evidence>
<evidence type="ECO:0000256" key="10">
    <source>
        <dbReference type="SAM" id="SignalP"/>
    </source>
</evidence>
<keyword evidence="6" id="KW-1015">Disulfide bond</keyword>
<dbReference type="CDD" id="cd11019">
    <property type="entry name" value="OsENODL1_like"/>
    <property type="match status" value="1"/>
</dbReference>
<dbReference type="SUPFAM" id="SSF49503">
    <property type="entry name" value="Cupredoxins"/>
    <property type="match status" value="1"/>
</dbReference>
<feature type="domain" description="Phytocyanin" evidence="11">
    <location>
        <begin position="24"/>
        <end position="126"/>
    </location>
</feature>
<dbReference type="Proteomes" id="UP000585474">
    <property type="component" value="Unassembled WGS sequence"/>
</dbReference>
<accession>A0A7J0EAX8</accession>
<dbReference type="EMBL" id="BJWL01000002">
    <property type="protein sequence ID" value="GFY83089.1"/>
    <property type="molecule type" value="Genomic_DNA"/>
</dbReference>
<evidence type="ECO:0000256" key="8">
    <source>
        <dbReference type="ARBA" id="ARBA00023288"/>
    </source>
</evidence>
<dbReference type="FunFam" id="2.60.40.420:FF:000010">
    <property type="entry name" value="Early nodulin-like protein 1"/>
    <property type="match status" value="1"/>
</dbReference>
<reference evidence="12 13" key="1">
    <citation type="submission" date="2019-07" db="EMBL/GenBank/DDBJ databases">
        <title>De Novo Assembly of kiwifruit Actinidia rufa.</title>
        <authorList>
            <person name="Sugita-Konishi S."/>
            <person name="Sato K."/>
            <person name="Mori E."/>
            <person name="Abe Y."/>
            <person name="Kisaki G."/>
            <person name="Hamano K."/>
            <person name="Suezawa K."/>
            <person name="Otani M."/>
            <person name="Fukuda T."/>
            <person name="Manabe T."/>
            <person name="Gomi K."/>
            <person name="Tabuchi M."/>
            <person name="Akimitsu K."/>
            <person name="Kataoka I."/>
        </authorList>
    </citation>
    <scope>NUCLEOTIDE SEQUENCE [LARGE SCALE GENOMIC DNA]</scope>
    <source>
        <strain evidence="13">cv. Fuchu</strain>
    </source>
</reference>
<dbReference type="OrthoDB" id="959565at2759"/>
<keyword evidence="5" id="KW-0472">Membrane</keyword>
<keyword evidence="8" id="KW-0449">Lipoprotein</keyword>
<evidence type="ECO:0000259" key="11">
    <source>
        <dbReference type="PROSITE" id="PS51485"/>
    </source>
</evidence>
<dbReference type="InterPro" id="IPR003245">
    <property type="entry name" value="Phytocyanin_dom"/>
</dbReference>
<feature type="signal peptide" evidence="10">
    <location>
        <begin position="1"/>
        <end position="23"/>
    </location>
</feature>
<comment type="similarity">
    <text evidence="9">Belongs to the early nodulin-like (ENODL) family.</text>
</comment>
<keyword evidence="13" id="KW-1185">Reference proteome</keyword>
<evidence type="ECO:0000256" key="2">
    <source>
        <dbReference type="ARBA" id="ARBA00022475"/>
    </source>
</evidence>
<evidence type="ECO:0000256" key="5">
    <source>
        <dbReference type="ARBA" id="ARBA00023136"/>
    </source>
</evidence>
<dbReference type="InterPro" id="IPR041846">
    <property type="entry name" value="ENL_dom"/>
</dbReference>
<evidence type="ECO:0000256" key="1">
    <source>
        <dbReference type="ARBA" id="ARBA00004609"/>
    </source>
</evidence>
<dbReference type="InterPro" id="IPR039391">
    <property type="entry name" value="Phytocyanin-like"/>
</dbReference>
<comment type="subcellular location">
    <subcellularLocation>
        <location evidence="1">Cell membrane</location>
        <topology evidence="1">Lipid-anchor</topology>
        <topology evidence="1">GPI-anchor</topology>
    </subcellularLocation>
</comment>
<dbReference type="AlphaFoldDB" id="A0A7J0EAX8"/>
<feature type="chain" id="PRO_5029807890" evidence="10">
    <location>
        <begin position="24"/>
        <end position="159"/>
    </location>
</feature>